<dbReference type="Pfam" id="PF00155">
    <property type="entry name" value="Aminotran_1_2"/>
    <property type="match status" value="1"/>
</dbReference>
<dbReference type="InterPro" id="IPR015424">
    <property type="entry name" value="PyrdxlP-dep_Trfase"/>
</dbReference>
<dbReference type="AlphaFoldDB" id="A0A6N6VT16"/>
<evidence type="ECO:0000313" key="5">
    <source>
        <dbReference type="Proteomes" id="UP000437748"/>
    </source>
</evidence>
<evidence type="ECO:0000259" key="3">
    <source>
        <dbReference type="Pfam" id="PF00155"/>
    </source>
</evidence>
<dbReference type="InterPro" id="IPR015422">
    <property type="entry name" value="PyrdxlP-dep_Trfase_small"/>
</dbReference>
<keyword evidence="2 4" id="KW-0808">Transferase</keyword>
<dbReference type="PANTHER" id="PTHR13693">
    <property type="entry name" value="CLASS II AMINOTRANSFERASE/8-AMINO-7-OXONONANOATE SYNTHASE"/>
    <property type="match status" value="1"/>
</dbReference>
<name>A0A6N6VT16_9BACT</name>
<accession>A0A6N6VT16</accession>
<evidence type="ECO:0000256" key="2">
    <source>
        <dbReference type="ARBA" id="ARBA00022679"/>
    </source>
</evidence>
<protein>
    <submittedName>
        <fullName evidence="4">Aminotransferase class I/II-fold pyridoxal phosphate-dependent enzyme</fullName>
    </submittedName>
</protein>
<dbReference type="InterPro" id="IPR015421">
    <property type="entry name" value="PyrdxlP-dep_Trfase_major"/>
</dbReference>
<dbReference type="InterPro" id="IPR050087">
    <property type="entry name" value="AON_synthase_class-II"/>
</dbReference>
<comment type="cofactor">
    <cofactor evidence="1">
        <name>pyridoxal 5'-phosphate</name>
        <dbReference type="ChEBI" id="CHEBI:597326"/>
    </cofactor>
</comment>
<dbReference type="Gene3D" id="3.90.1150.10">
    <property type="entry name" value="Aspartate Aminotransferase, domain 1"/>
    <property type="match status" value="1"/>
</dbReference>
<gene>
    <name evidence="4" type="ORF">GCL60_13920</name>
</gene>
<dbReference type="EMBL" id="WFLM01000005">
    <property type="protein sequence ID" value="KAB8036935.1"/>
    <property type="molecule type" value="Genomic_DNA"/>
</dbReference>
<sequence>MSFNYLFDTWEKSNQSVKMSLNYRKIFPFYQQGNLNNIKVDFSTNDYLSLRNDKRIIDEGYQSALNFGAGSGSSRMVTQTDPGIEILESNFSKRTGFKHSLFFPTGFTANISLFDGLSPFLWEENNFDQHIFIDHRCHSSLFYGLKNSNIKYDQFKHNEYDHLNFKLNSSTAKVKIIIVESLYSMDGDYSDPHRLLEVCQKFGAMLIIDETHSVGTYPTNGSWSLANSFLKPFILASVFGCGKAIGVSGGFISTDYFQLKERILQKARPLIYSTAVSPFLTGAVNKSLDIIFSEEGNERRKKLINNMEYFKKNIIFLRDKNLEFDFNKFNFDNHYSNIFPLVYKDNKNIMEKESFFLDQGLLLKAIRPPSIPKGTSRFRVILRAGHTKEDIDLLFSYLT</sequence>
<dbReference type="Gene3D" id="3.40.640.10">
    <property type="entry name" value="Type I PLP-dependent aspartate aminotransferase-like (Major domain)"/>
    <property type="match status" value="1"/>
</dbReference>
<dbReference type="GO" id="GO:0008483">
    <property type="term" value="F:transaminase activity"/>
    <property type="evidence" value="ECO:0007669"/>
    <property type="project" value="UniProtKB-KW"/>
</dbReference>
<keyword evidence="4" id="KW-0032">Aminotransferase</keyword>
<proteinExistence type="predicted"/>
<dbReference type="OrthoDB" id="9807157at2"/>
<dbReference type="InterPro" id="IPR004839">
    <property type="entry name" value="Aminotransferase_I/II_large"/>
</dbReference>
<dbReference type="RefSeq" id="WP_153421351.1">
    <property type="nucleotide sequence ID" value="NZ_WFLM01000005.1"/>
</dbReference>
<comment type="caution">
    <text evidence="4">The sequence shown here is derived from an EMBL/GenBank/DDBJ whole genome shotgun (WGS) entry which is preliminary data.</text>
</comment>
<dbReference type="SUPFAM" id="SSF53383">
    <property type="entry name" value="PLP-dependent transferases"/>
    <property type="match status" value="1"/>
</dbReference>
<keyword evidence="5" id="KW-1185">Reference proteome</keyword>
<dbReference type="Proteomes" id="UP000437748">
    <property type="component" value="Unassembled WGS sequence"/>
</dbReference>
<evidence type="ECO:0000313" key="4">
    <source>
        <dbReference type="EMBL" id="KAB8036935.1"/>
    </source>
</evidence>
<evidence type="ECO:0000256" key="1">
    <source>
        <dbReference type="ARBA" id="ARBA00001933"/>
    </source>
</evidence>
<reference evidence="4 5" key="1">
    <citation type="submission" date="2019-10" db="EMBL/GenBank/DDBJ databases">
        <title>New species of Slilvanegrellaceae.</title>
        <authorList>
            <person name="Pitt A."/>
            <person name="Hahn M.W."/>
        </authorList>
    </citation>
    <scope>NUCLEOTIDE SEQUENCE [LARGE SCALE GENOMIC DNA]</scope>
    <source>
        <strain evidence="4 5">SP-Ram-0.45-NSY-1</strain>
    </source>
</reference>
<dbReference type="GO" id="GO:0030170">
    <property type="term" value="F:pyridoxal phosphate binding"/>
    <property type="evidence" value="ECO:0007669"/>
    <property type="project" value="InterPro"/>
</dbReference>
<feature type="domain" description="Aminotransferase class I/classII large" evidence="3">
    <location>
        <begin position="38"/>
        <end position="394"/>
    </location>
</feature>
<organism evidence="4 5">
    <name type="scientific">Silvanigrella paludirubra</name>
    <dbReference type="NCBI Taxonomy" id="2499159"/>
    <lineage>
        <taxon>Bacteria</taxon>
        <taxon>Pseudomonadati</taxon>
        <taxon>Bdellovibrionota</taxon>
        <taxon>Oligoflexia</taxon>
        <taxon>Silvanigrellales</taxon>
        <taxon>Silvanigrellaceae</taxon>
        <taxon>Silvanigrella</taxon>
    </lineage>
</organism>